<dbReference type="Pfam" id="PF13624">
    <property type="entry name" value="SurA_N_3"/>
    <property type="match status" value="1"/>
</dbReference>
<dbReference type="STRING" id="856736.SAMN04488058_10140"/>
<dbReference type="InterPro" id="IPR027304">
    <property type="entry name" value="Trigger_fact/SurA_dom_sf"/>
</dbReference>
<evidence type="ECO:0000256" key="2">
    <source>
        <dbReference type="SAM" id="MobiDB-lite"/>
    </source>
</evidence>
<keyword evidence="1" id="KW-0697">Rotamase</keyword>
<dbReference type="Proteomes" id="UP000199223">
    <property type="component" value="Unassembled WGS sequence"/>
</dbReference>
<keyword evidence="5" id="KW-1185">Reference proteome</keyword>
<evidence type="ECO:0000313" key="4">
    <source>
        <dbReference type="EMBL" id="SEI58167.1"/>
    </source>
</evidence>
<protein>
    <submittedName>
        <fullName evidence="4">Peptidyl-prolyl cis-trans isomerase C</fullName>
    </submittedName>
</protein>
<dbReference type="Pfam" id="PF13616">
    <property type="entry name" value="Rotamase_3"/>
    <property type="match status" value="1"/>
</dbReference>
<dbReference type="AlphaFoldDB" id="A0A1H6S058"/>
<feature type="domain" description="PpiC" evidence="3">
    <location>
        <begin position="231"/>
        <end position="320"/>
    </location>
</feature>
<dbReference type="PROSITE" id="PS50198">
    <property type="entry name" value="PPIC_PPIASE_2"/>
    <property type="match status" value="1"/>
</dbReference>
<accession>A0A1H6S058</accession>
<dbReference type="InterPro" id="IPR000297">
    <property type="entry name" value="PPIase_PpiC"/>
</dbReference>
<gene>
    <name evidence="4" type="ORF">SAMN04488058_10140</name>
</gene>
<dbReference type="Gene3D" id="1.10.4030.10">
    <property type="entry name" value="Porin chaperone SurA, peptide-binding domain"/>
    <property type="match status" value="1"/>
</dbReference>
<dbReference type="InterPro" id="IPR050245">
    <property type="entry name" value="PrsA_foldase"/>
</dbReference>
<proteinExistence type="predicted"/>
<dbReference type="SUPFAM" id="SSF109998">
    <property type="entry name" value="Triger factor/SurA peptide-binding domain-like"/>
    <property type="match status" value="1"/>
</dbReference>
<evidence type="ECO:0000256" key="1">
    <source>
        <dbReference type="PROSITE-ProRule" id="PRU00278"/>
    </source>
</evidence>
<dbReference type="PANTHER" id="PTHR47245">
    <property type="entry name" value="PEPTIDYLPROLYL ISOMERASE"/>
    <property type="match status" value="1"/>
</dbReference>
<name>A0A1H6S058_9DEIO</name>
<evidence type="ECO:0000259" key="3">
    <source>
        <dbReference type="PROSITE" id="PS50198"/>
    </source>
</evidence>
<dbReference type="PANTHER" id="PTHR47245:SF2">
    <property type="entry name" value="PEPTIDYL-PROLYL CIS-TRANS ISOMERASE HP_0175-RELATED"/>
    <property type="match status" value="1"/>
</dbReference>
<organism evidence="4 5">
    <name type="scientific">Deinococcus reticulitermitis</name>
    <dbReference type="NCBI Taxonomy" id="856736"/>
    <lineage>
        <taxon>Bacteria</taxon>
        <taxon>Thermotogati</taxon>
        <taxon>Deinococcota</taxon>
        <taxon>Deinococci</taxon>
        <taxon>Deinococcales</taxon>
        <taxon>Deinococcaceae</taxon>
        <taxon>Deinococcus</taxon>
    </lineage>
</organism>
<feature type="region of interest" description="Disordered" evidence="2">
    <location>
        <begin position="48"/>
        <end position="82"/>
    </location>
</feature>
<dbReference type="InterPro" id="IPR046357">
    <property type="entry name" value="PPIase_dom_sf"/>
</dbReference>
<dbReference type="SUPFAM" id="SSF54534">
    <property type="entry name" value="FKBP-like"/>
    <property type="match status" value="1"/>
</dbReference>
<keyword evidence="1 4" id="KW-0413">Isomerase</keyword>
<sequence length="372" mass="39147">MTPTPPESGAGHVGAASPPAAATVRGMKAFALTVALLGGAALAQTAPAPATPAQTAPTQTTSAQTTSAQTTSAQTTPAQDPQTVVARIGGQTLTLADFDREFRLAVAQLANAQGLPFSEELLAQFAEARGSYLNQFVRDQVLAQLARVSVKPDTAAIDQQIADARAEFETEAEFDEAIAGAGYSSPDVLRAALERQATVRPYLEGIQKRFTFGDAIVASFYSLNRGAFQRDAEACVKHILVPTKAEGETVLKDLASGQDFAAIAKAKSQDPGSAAQGGDLGCIAPGDTVESFDKASFNAPLNQPQLVQSEYGWHVLTVTRRTQAGTLPLAEAAPLIREQLAREAAQKYLDTQIARVKVETFPDVLKAQPADR</sequence>
<dbReference type="GO" id="GO:0003755">
    <property type="term" value="F:peptidyl-prolyl cis-trans isomerase activity"/>
    <property type="evidence" value="ECO:0007669"/>
    <property type="project" value="UniProtKB-KW"/>
</dbReference>
<dbReference type="EMBL" id="FNZA01000001">
    <property type="protein sequence ID" value="SEI58167.1"/>
    <property type="molecule type" value="Genomic_DNA"/>
</dbReference>
<reference evidence="5" key="1">
    <citation type="submission" date="2016-10" db="EMBL/GenBank/DDBJ databases">
        <authorList>
            <person name="Varghese N."/>
            <person name="Submissions S."/>
        </authorList>
    </citation>
    <scope>NUCLEOTIDE SEQUENCE [LARGE SCALE GENOMIC DNA]</scope>
    <source>
        <strain evidence="5">CGMCC 1.10218</strain>
    </source>
</reference>
<evidence type="ECO:0000313" key="5">
    <source>
        <dbReference type="Proteomes" id="UP000199223"/>
    </source>
</evidence>
<dbReference type="Gene3D" id="3.10.50.40">
    <property type="match status" value="1"/>
</dbReference>